<sequence length="284" mass="31686">MITLAKKGDIHARQDAEAFLLVQKLHNPFSPPSNIVPPNKEKNKIATTKDDSPSTNQGTEASLQIQESDDSTPPDKKDAVMKEKKEDDKDDTPIKEPTLLDKLFTVYRDRYMSRPGGYTRIHKYGYRQGDHAPHAILELVDGPRDLKFAMTARAVGRETASLFVSEQSEHRLRGGTKQAVQQVLKYRDEQGKKAFEKLAQEHAHRLLAEPRAFSGLLGEPVTTDPTMEKGKRRIRAGERLTGMSTSATGLRLAKGSLGRKPAPNISRFWQKGWQQKVGLPGPSP</sequence>
<dbReference type="AlphaFoldDB" id="A0A5N5QL63"/>
<evidence type="ECO:0000256" key="4">
    <source>
        <dbReference type="SAM" id="MobiDB-lite"/>
    </source>
</evidence>
<accession>A0A5N5QL63</accession>
<dbReference type="EMBL" id="SSOP01000072">
    <property type="protein sequence ID" value="KAB5592231.1"/>
    <property type="molecule type" value="Genomic_DNA"/>
</dbReference>
<gene>
    <name evidence="5" type="ORF">CTheo_4328</name>
</gene>
<feature type="compositionally biased region" description="Basic and acidic residues" evidence="4">
    <location>
        <begin position="39"/>
        <end position="52"/>
    </location>
</feature>
<feature type="compositionally biased region" description="Basic and acidic residues" evidence="4">
    <location>
        <begin position="73"/>
        <end position="94"/>
    </location>
</feature>
<dbReference type="GO" id="GO:0006412">
    <property type="term" value="P:translation"/>
    <property type="evidence" value="ECO:0007669"/>
    <property type="project" value="InterPro"/>
</dbReference>
<feature type="region of interest" description="Disordered" evidence="4">
    <location>
        <begin position="27"/>
        <end position="94"/>
    </location>
</feature>
<comment type="caution">
    <text evidence="5">The sequence shown here is derived from an EMBL/GenBank/DDBJ whole genome shotgun (WGS) entry which is preliminary data.</text>
</comment>
<evidence type="ECO:0000256" key="1">
    <source>
        <dbReference type="ARBA" id="ARBA00008777"/>
    </source>
</evidence>
<evidence type="ECO:0000256" key="2">
    <source>
        <dbReference type="ARBA" id="ARBA00022980"/>
    </source>
</evidence>
<dbReference type="GO" id="GO:0005762">
    <property type="term" value="C:mitochondrial large ribosomal subunit"/>
    <property type="evidence" value="ECO:0007669"/>
    <property type="project" value="TreeGrafter"/>
</dbReference>
<evidence type="ECO:0000313" key="6">
    <source>
        <dbReference type="Proteomes" id="UP000383932"/>
    </source>
</evidence>
<reference evidence="5 6" key="1">
    <citation type="journal article" date="2019" name="Fungal Biol. Biotechnol.">
        <title>Draft genome sequence of fastidious pathogen Ceratobasidium theobromae, which causes vascular-streak dieback in Theobroma cacao.</title>
        <authorList>
            <person name="Ali S.S."/>
            <person name="Asman A."/>
            <person name="Shao J."/>
            <person name="Firmansyah A.P."/>
            <person name="Susilo A.W."/>
            <person name="Rosmana A."/>
            <person name="McMahon P."/>
            <person name="Junaid M."/>
            <person name="Guest D."/>
            <person name="Kheng T.Y."/>
            <person name="Meinhardt L.W."/>
            <person name="Bailey B.A."/>
        </authorList>
    </citation>
    <scope>NUCLEOTIDE SEQUENCE [LARGE SCALE GENOMIC DNA]</scope>
    <source>
        <strain evidence="5 6">CT2</strain>
    </source>
</reference>
<keyword evidence="2 5" id="KW-0689">Ribosomal protein</keyword>
<dbReference type="PANTHER" id="PTHR14413">
    <property type="entry name" value="RIBOSOMAL PROTEIN L17"/>
    <property type="match status" value="1"/>
</dbReference>
<protein>
    <submittedName>
        <fullName evidence="5">Ribosomal protein L17</fullName>
    </submittedName>
</protein>
<keyword evidence="6" id="KW-1185">Reference proteome</keyword>
<dbReference type="Gene3D" id="3.90.1030.10">
    <property type="entry name" value="Ribosomal protein L17"/>
    <property type="match status" value="1"/>
</dbReference>
<dbReference type="GO" id="GO:0003735">
    <property type="term" value="F:structural constituent of ribosome"/>
    <property type="evidence" value="ECO:0007669"/>
    <property type="project" value="InterPro"/>
</dbReference>
<organism evidence="5 6">
    <name type="scientific">Ceratobasidium theobromae</name>
    <dbReference type="NCBI Taxonomy" id="1582974"/>
    <lineage>
        <taxon>Eukaryota</taxon>
        <taxon>Fungi</taxon>
        <taxon>Dikarya</taxon>
        <taxon>Basidiomycota</taxon>
        <taxon>Agaricomycotina</taxon>
        <taxon>Agaricomycetes</taxon>
        <taxon>Cantharellales</taxon>
        <taxon>Ceratobasidiaceae</taxon>
        <taxon>Ceratobasidium</taxon>
    </lineage>
</organism>
<feature type="compositionally biased region" description="Polar residues" evidence="4">
    <location>
        <begin position="53"/>
        <end position="66"/>
    </location>
</feature>
<dbReference type="InterPro" id="IPR000456">
    <property type="entry name" value="Ribosomal_bL17"/>
</dbReference>
<keyword evidence="3" id="KW-0687">Ribonucleoprotein</keyword>
<dbReference type="InterPro" id="IPR036373">
    <property type="entry name" value="Ribosomal_bL17_sf"/>
</dbReference>
<name>A0A5N5QL63_9AGAM</name>
<evidence type="ECO:0000313" key="5">
    <source>
        <dbReference type="EMBL" id="KAB5592231.1"/>
    </source>
</evidence>
<dbReference type="PANTHER" id="PTHR14413:SF16">
    <property type="entry name" value="LARGE RIBOSOMAL SUBUNIT PROTEIN BL17M"/>
    <property type="match status" value="1"/>
</dbReference>
<comment type="similarity">
    <text evidence="1">Belongs to the bacterial ribosomal protein bL17 family.</text>
</comment>
<dbReference type="OrthoDB" id="275000at2759"/>
<dbReference type="SUPFAM" id="SSF64263">
    <property type="entry name" value="Prokaryotic ribosomal protein L17"/>
    <property type="match status" value="1"/>
</dbReference>
<proteinExistence type="inferred from homology"/>
<evidence type="ECO:0000256" key="3">
    <source>
        <dbReference type="ARBA" id="ARBA00023274"/>
    </source>
</evidence>
<dbReference type="Proteomes" id="UP000383932">
    <property type="component" value="Unassembled WGS sequence"/>
</dbReference>
<dbReference type="Pfam" id="PF01196">
    <property type="entry name" value="Ribosomal_L17"/>
    <property type="match status" value="1"/>
</dbReference>